<evidence type="ECO:0000313" key="2">
    <source>
        <dbReference type="EMBL" id="BAV34197.1"/>
    </source>
</evidence>
<feature type="transmembrane region" description="Helical" evidence="1">
    <location>
        <begin position="77"/>
        <end position="97"/>
    </location>
</feature>
<keyword evidence="1" id="KW-0472">Membrane</keyword>
<evidence type="ECO:0000313" key="3">
    <source>
        <dbReference type="Proteomes" id="UP000243180"/>
    </source>
</evidence>
<dbReference type="KEGG" id="slim:SCL_1906"/>
<accession>A0A1B4XHE4</accession>
<reference evidence="2 3" key="1">
    <citation type="submission" date="2015-05" db="EMBL/GenBank/DDBJ databases">
        <title>Complete genome sequence of a sulfur-oxidizing gammaproteobacterium strain HA5.</title>
        <authorList>
            <person name="Miura A."/>
            <person name="Kojima H."/>
            <person name="Fukui M."/>
        </authorList>
    </citation>
    <scope>NUCLEOTIDE SEQUENCE [LARGE SCALE GENOMIC DNA]</scope>
    <source>
        <strain evidence="2 3">HA5</strain>
    </source>
</reference>
<organism evidence="2 3">
    <name type="scientific">Sulfuricaulis limicola</name>
    <dbReference type="NCBI Taxonomy" id="1620215"/>
    <lineage>
        <taxon>Bacteria</taxon>
        <taxon>Pseudomonadati</taxon>
        <taxon>Pseudomonadota</taxon>
        <taxon>Gammaproteobacteria</taxon>
        <taxon>Acidiferrobacterales</taxon>
        <taxon>Acidiferrobacteraceae</taxon>
        <taxon>Sulfuricaulis</taxon>
    </lineage>
</organism>
<dbReference type="EMBL" id="AP014879">
    <property type="protein sequence ID" value="BAV34197.1"/>
    <property type="molecule type" value="Genomic_DNA"/>
</dbReference>
<evidence type="ECO:0000256" key="1">
    <source>
        <dbReference type="SAM" id="Phobius"/>
    </source>
</evidence>
<protein>
    <submittedName>
        <fullName evidence="2">Uncharacterized protein</fullName>
    </submittedName>
</protein>
<gene>
    <name evidence="2" type="ORF">SCL_1906</name>
</gene>
<proteinExistence type="predicted"/>
<keyword evidence="1" id="KW-0812">Transmembrane</keyword>
<dbReference type="InParanoid" id="A0A1B4XHE4"/>
<name>A0A1B4XHE4_9GAMM</name>
<dbReference type="Proteomes" id="UP000243180">
    <property type="component" value="Chromosome"/>
</dbReference>
<dbReference type="AlphaFoldDB" id="A0A1B4XHE4"/>
<keyword evidence="1" id="KW-1133">Transmembrane helix</keyword>
<dbReference type="RefSeq" id="WP_096360975.1">
    <property type="nucleotide sequence ID" value="NZ_AP014879.1"/>
</dbReference>
<feature type="transmembrane region" description="Helical" evidence="1">
    <location>
        <begin position="7"/>
        <end position="23"/>
    </location>
</feature>
<dbReference type="OrthoDB" id="9180415at2"/>
<keyword evidence="3" id="KW-1185">Reference proteome</keyword>
<sequence>MFQYRHASWWYWLATVPLLIAGLSGRNEAFYWAMGLTVVQWIHFALRDRNAVSFPVQVRMGYLGLLLLGQWEPLYFIYYIQLIGTSAMVLFGYCPLARFMSLMPWNRSEPFSRSLVMRTILAPPTRGSILQGLPPEPARAV</sequence>